<dbReference type="PANTHER" id="PTHR45947:SF3">
    <property type="entry name" value="SULFOQUINOVOSYL TRANSFERASE SQD2"/>
    <property type="match status" value="1"/>
</dbReference>
<dbReference type="Proteomes" id="UP000578036">
    <property type="component" value="Unassembled WGS sequence"/>
</dbReference>
<organism evidence="2 3">
    <name type="scientific">Cupriavidus alkaliphilus</name>
    <dbReference type="NCBI Taxonomy" id="942866"/>
    <lineage>
        <taxon>Bacteria</taxon>
        <taxon>Pseudomonadati</taxon>
        <taxon>Pseudomonadota</taxon>
        <taxon>Betaproteobacteria</taxon>
        <taxon>Burkholderiales</taxon>
        <taxon>Burkholderiaceae</taxon>
        <taxon>Cupriavidus</taxon>
    </lineage>
</organism>
<dbReference type="InterPro" id="IPR050194">
    <property type="entry name" value="Glycosyltransferase_grp1"/>
</dbReference>
<proteinExistence type="predicted"/>
<protein>
    <submittedName>
        <fullName evidence="2">Glycosyltransferase involved in cell wall biosynthesis</fullName>
    </submittedName>
</protein>
<dbReference type="CDD" id="cd03801">
    <property type="entry name" value="GT4_PimA-like"/>
    <property type="match status" value="1"/>
</dbReference>
<evidence type="ECO:0000313" key="2">
    <source>
        <dbReference type="EMBL" id="MBB3005779.1"/>
    </source>
</evidence>
<dbReference type="Pfam" id="PF00534">
    <property type="entry name" value="Glycos_transf_1"/>
    <property type="match status" value="1"/>
</dbReference>
<comment type="caution">
    <text evidence="2">The sequence shown here is derived from an EMBL/GenBank/DDBJ whole genome shotgun (WGS) entry which is preliminary data.</text>
</comment>
<reference evidence="2 3" key="1">
    <citation type="submission" date="2020-08" db="EMBL/GenBank/DDBJ databases">
        <title>Genomic Encyclopedia of Type Strains, Phase IV (KMG-V): Genome sequencing to study the core and pangenomes of soil and plant-associated prokaryotes.</title>
        <authorList>
            <person name="Whitman W."/>
        </authorList>
    </citation>
    <scope>NUCLEOTIDE SEQUENCE [LARGE SCALE GENOMIC DNA]</scope>
    <source>
        <strain evidence="2 3">SLV-2362</strain>
    </source>
</reference>
<evidence type="ECO:0000259" key="1">
    <source>
        <dbReference type="Pfam" id="PF00534"/>
    </source>
</evidence>
<keyword evidence="2" id="KW-0808">Transferase</keyword>
<dbReference type="InterPro" id="IPR001296">
    <property type="entry name" value="Glyco_trans_1"/>
</dbReference>
<sequence>MSNPRILALLPFLVKGALSLQVLREMRRRNFDVTVAFCSDASSVYTPDDMEDFRADKQLLDLSAVPHHDALDVVWREMQRRATGLVLQIGAPLLYHHLPYWKERNPSLRIVDTLYNEIGHTLNHFLYEQCIDGVIVETEHMKRFVERNSAKADARVRIVRNGIDTEWLTPAAEAPSGNGLVVGYVGRMSPEKNPLGFIDLIERIYPQLPDARFVLAGDGAQTDEVRRRVQKSPAGGQLQYRGYASDVRAVLQTLDVLVLPSKLDGRPNIVMEANACGIPVIGAPVGGVPELITEGVNGFLAHPAESDRILGILSAWRENPAELTRIKQSSRQYAERHFSRQQMMDSYDDVFRELGEKAPH</sequence>
<gene>
    <name evidence="2" type="ORF">FHX61_000395</name>
</gene>
<dbReference type="GO" id="GO:0016757">
    <property type="term" value="F:glycosyltransferase activity"/>
    <property type="evidence" value="ECO:0007669"/>
    <property type="project" value="InterPro"/>
</dbReference>
<dbReference type="Gene3D" id="3.40.50.2000">
    <property type="entry name" value="Glycogen Phosphorylase B"/>
    <property type="match status" value="2"/>
</dbReference>
<name>A0A7W4V6A9_9BURK</name>
<dbReference type="PANTHER" id="PTHR45947">
    <property type="entry name" value="SULFOQUINOVOSYL TRANSFERASE SQD2"/>
    <property type="match status" value="1"/>
</dbReference>
<keyword evidence="3" id="KW-1185">Reference proteome</keyword>
<accession>A0A7W4V6A9</accession>
<dbReference type="RefSeq" id="WP_092306808.1">
    <property type="nucleotide sequence ID" value="NZ_FMAD01000001.1"/>
</dbReference>
<dbReference type="EMBL" id="JACHWF010000001">
    <property type="protein sequence ID" value="MBB3005779.1"/>
    <property type="molecule type" value="Genomic_DNA"/>
</dbReference>
<feature type="domain" description="Glycosyl transferase family 1" evidence="1">
    <location>
        <begin position="175"/>
        <end position="332"/>
    </location>
</feature>
<dbReference type="SUPFAM" id="SSF53756">
    <property type="entry name" value="UDP-Glycosyltransferase/glycogen phosphorylase"/>
    <property type="match status" value="1"/>
</dbReference>
<evidence type="ECO:0000313" key="3">
    <source>
        <dbReference type="Proteomes" id="UP000578036"/>
    </source>
</evidence>
<dbReference type="AlphaFoldDB" id="A0A7W4V6A9"/>